<dbReference type="FunFam" id="1.10.340.30:FF:000011">
    <property type="entry name" value="Adenine DNA glycosylase"/>
    <property type="match status" value="1"/>
</dbReference>
<dbReference type="FunFam" id="1.10.1670.10:FF:000002">
    <property type="entry name" value="Adenine DNA glycosylase"/>
    <property type="match status" value="1"/>
</dbReference>
<evidence type="ECO:0000256" key="5">
    <source>
        <dbReference type="ARBA" id="ARBA00022023"/>
    </source>
</evidence>
<evidence type="ECO:0000256" key="10">
    <source>
        <dbReference type="ARBA" id="ARBA00023004"/>
    </source>
</evidence>
<dbReference type="Pfam" id="PF14815">
    <property type="entry name" value="NUDIX_4"/>
    <property type="match status" value="1"/>
</dbReference>
<dbReference type="SMART" id="SM00525">
    <property type="entry name" value="FES"/>
    <property type="match status" value="1"/>
</dbReference>
<keyword evidence="12" id="KW-0234">DNA repair</keyword>
<evidence type="ECO:0000256" key="8">
    <source>
        <dbReference type="ARBA" id="ARBA00022763"/>
    </source>
</evidence>
<dbReference type="GO" id="GO:0000701">
    <property type="term" value="F:purine-specific mismatch base pair DNA N-glycosylase activity"/>
    <property type="evidence" value="ECO:0007669"/>
    <property type="project" value="UniProtKB-EC"/>
</dbReference>
<evidence type="ECO:0000256" key="3">
    <source>
        <dbReference type="ARBA" id="ARBA00008343"/>
    </source>
</evidence>
<evidence type="ECO:0000256" key="6">
    <source>
        <dbReference type="ARBA" id="ARBA00022485"/>
    </source>
</evidence>
<evidence type="ECO:0000256" key="9">
    <source>
        <dbReference type="ARBA" id="ARBA00022801"/>
    </source>
</evidence>
<feature type="domain" description="HhH-GPD" evidence="18">
    <location>
        <begin position="125"/>
        <end position="275"/>
    </location>
</feature>
<keyword evidence="9" id="KW-0378">Hydrolase</keyword>
<evidence type="ECO:0000256" key="14">
    <source>
        <dbReference type="ARBA" id="ARBA00023295"/>
    </source>
</evidence>
<gene>
    <name evidence="19" type="ORF">Fot_41703</name>
</gene>
<keyword evidence="10 16" id="KW-0408">Iron</keyword>
<dbReference type="SUPFAM" id="SSF55811">
    <property type="entry name" value="Nudix"/>
    <property type="match status" value="1"/>
</dbReference>
<evidence type="ECO:0000259" key="18">
    <source>
        <dbReference type="SMART" id="SM00478"/>
    </source>
</evidence>
<dbReference type="EC" id="3.2.2.31" evidence="4 16"/>
<evidence type="ECO:0000256" key="16">
    <source>
        <dbReference type="RuleBase" id="RU365096"/>
    </source>
</evidence>
<evidence type="ECO:0000256" key="4">
    <source>
        <dbReference type="ARBA" id="ARBA00012045"/>
    </source>
</evidence>
<keyword evidence="13" id="KW-0539">Nucleus</keyword>
<protein>
    <recommendedName>
        <fullName evidence="5 16">Adenine DNA glycosylase</fullName>
        <ecNumber evidence="4 16">3.2.2.31</ecNumber>
    </recommendedName>
</protein>
<comment type="subcellular location">
    <subcellularLocation>
        <location evidence="2">Nucleus</location>
    </subcellularLocation>
</comment>
<dbReference type="Pfam" id="PF00730">
    <property type="entry name" value="HhH-GPD"/>
    <property type="match status" value="1"/>
</dbReference>
<accession>A0ABD1RJV6</accession>
<keyword evidence="8 16" id="KW-0227">DNA damage</keyword>
<dbReference type="SUPFAM" id="SSF48150">
    <property type="entry name" value="DNA-glycosylase"/>
    <property type="match status" value="1"/>
</dbReference>
<dbReference type="PANTHER" id="PTHR42944">
    <property type="entry name" value="ADENINE DNA GLYCOSYLASE"/>
    <property type="match status" value="1"/>
</dbReference>
<dbReference type="CDD" id="cd00056">
    <property type="entry name" value="ENDO3c"/>
    <property type="match status" value="1"/>
</dbReference>
<evidence type="ECO:0000256" key="1">
    <source>
        <dbReference type="ARBA" id="ARBA00000843"/>
    </source>
</evidence>
<dbReference type="SMART" id="SM00478">
    <property type="entry name" value="ENDO3c"/>
    <property type="match status" value="1"/>
</dbReference>
<dbReference type="InterPro" id="IPR015797">
    <property type="entry name" value="NUDIX_hydrolase-like_dom_sf"/>
</dbReference>
<evidence type="ECO:0000256" key="7">
    <source>
        <dbReference type="ARBA" id="ARBA00022723"/>
    </source>
</evidence>
<name>A0ABD1RJV6_9LAMI</name>
<dbReference type="EMBL" id="JBFOLJ010000012">
    <property type="protein sequence ID" value="KAL2488411.1"/>
    <property type="molecule type" value="Genomic_DNA"/>
</dbReference>
<dbReference type="Gene3D" id="3.90.79.10">
    <property type="entry name" value="Nucleoside Triphosphate Pyrophosphohydrolase"/>
    <property type="match status" value="1"/>
</dbReference>
<comment type="caution">
    <text evidence="19">The sequence shown here is derived from an EMBL/GenBank/DDBJ whole genome shotgun (WGS) entry which is preliminary data.</text>
</comment>
<dbReference type="GO" id="GO:0005634">
    <property type="term" value="C:nucleus"/>
    <property type="evidence" value="ECO:0007669"/>
    <property type="project" value="UniProtKB-SubCell"/>
</dbReference>
<reference evidence="20" key="1">
    <citation type="submission" date="2024-07" db="EMBL/GenBank/DDBJ databases">
        <title>Two chromosome-level genome assemblies of Korean endemic species Abeliophyllum distichum and Forsythia ovata (Oleaceae).</title>
        <authorList>
            <person name="Jang H."/>
        </authorList>
    </citation>
    <scope>NUCLEOTIDE SEQUENCE [LARGE SCALE GENOMIC DNA]</scope>
</reference>
<keyword evidence="14 16" id="KW-0326">Glycosidase</keyword>
<dbReference type="Proteomes" id="UP001604277">
    <property type="component" value="Unassembled WGS sequence"/>
</dbReference>
<dbReference type="InterPro" id="IPR005760">
    <property type="entry name" value="A/G_AdeGlyc_MutY"/>
</dbReference>
<sequence length="523" mass="59157">MIAHSNFKTFHLAGKTHSPPNLHSVRRRSLPPTIVSTKEDATESTTMKRCRQEKTKTEPRALGDIEDIIFSIEEIPEIRGSLLKWYDENQRDLPWRRISKNGDNNGVSVGERERRAYAVWVSEVMLQQTRVQTVIDYFNRWMEKWPTIHDLAQADIEEVNELWAGLGYYRRARFLLEGAKMIVEDRTEFPKTVSSLRKVKGIGDYTAGAIASIAFNETVPVVDGNVIRVIARLKALSANPKDSKTVKNVWKLAGQLVDPSRPGDFNQALMELGATVCTPFGPSCSACPISHQCRAVLLSTKDKSVQVTDYPMKVVKAKQRRDFSAVSVVEIVEVDGSRSDSRFLLVKRPDNGLLAGLWEFPSVLLEGETDLASRRKAIDNFLKESFGVDIRKSCKIVLREEVGEYVHVFSHIRLKMCIELLILNLKGGKNFMQRTQESVTLTWKFVDGEALSSLGLTSGVRKVYTMVEKFKQNSSDSVPAKTRKKKKEKTANEMNEMLGHDICQHIKVADQCFIFRRTASFLG</sequence>
<dbReference type="AlphaFoldDB" id="A0ABD1RJV6"/>
<dbReference type="InterPro" id="IPR003651">
    <property type="entry name" value="Endonuclease3_FeS-loop_motif"/>
</dbReference>
<evidence type="ECO:0000256" key="13">
    <source>
        <dbReference type="ARBA" id="ARBA00023242"/>
    </source>
</evidence>
<dbReference type="InterPro" id="IPR044298">
    <property type="entry name" value="MIG/MutY"/>
</dbReference>
<comment type="function">
    <text evidence="15">Involved in oxidative DNA damage repair. Initiates repair of A*oxoG to C*G by removing the inappropriately paired adenine base from the DNA backbone. Possesses both adenine and 2-OH-A DNA glycosylase activities.</text>
</comment>
<keyword evidence="11" id="KW-0411">Iron-sulfur</keyword>
<evidence type="ECO:0000256" key="15">
    <source>
        <dbReference type="ARBA" id="ARBA00058024"/>
    </source>
</evidence>
<dbReference type="GO" id="GO:0046872">
    <property type="term" value="F:metal ion binding"/>
    <property type="evidence" value="ECO:0007669"/>
    <property type="project" value="UniProtKB-UniRule"/>
</dbReference>
<keyword evidence="20" id="KW-1185">Reference proteome</keyword>
<dbReference type="Gene3D" id="1.10.340.30">
    <property type="entry name" value="Hypothetical protein, domain 2"/>
    <property type="match status" value="1"/>
</dbReference>
<dbReference type="NCBIfam" id="TIGR01084">
    <property type="entry name" value="mutY"/>
    <property type="match status" value="1"/>
</dbReference>
<evidence type="ECO:0000313" key="19">
    <source>
        <dbReference type="EMBL" id="KAL2488411.1"/>
    </source>
</evidence>
<keyword evidence="7" id="KW-0479">Metal-binding</keyword>
<organism evidence="19 20">
    <name type="scientific">Forsythia ovata</name>
    <dbReference type="NCBI Taxonomy" id="205694"/>
    <lineage>
        <taxon>Eukaryota</taxon>
        <taxon>Viridiplantae</taxon>
        <taxon>Streptophyta</taxon>
        <taxon>Embryophyta</taxon>
        <taxon>Tracheophyta</taxon>
        <taxon>Spermatophyta</taxon>
        <taxon>Magnoliopsida</taxon>
        <taxon>eudicotyledons</taxon>
        <taxon>Gunneridae</taxon>
        <taxon>Pentapetalae</taxon>
        <taxon>asterids</taxon>
        <taxon>lamiids</taxon>
        <taxon>Lamiales</taxon>
        <taxon>Oleaceae</taxon>
        <taxon>Forsythieae</taxon>
        <taxon>Forsythia</taxon>
    </lineage>
</organism>
<dbReference type="GO" id="GO:0051539">
    <property type="term" value="F:4 iron, 4 sulfur cluster binding"/>
    <property type="evidence" value="ECO:0007669"/>
    <property type="project" value="UniProtKB-UniRule"/>
</dbReference>
<dbReference type="FunFam" id="3.90.79.10:FF:000026">
    <property type="entry name" value="Adenine DNA glycosylase"/>
    <property type="match status" value="1"/>
</dbReference>
<evidence type="ECO:0000256" key="17">
    <source>
        <dbReference type="SAM" id="MobiDB-lite"/>
    </source>
</evidence>
<dbReference type="CDD" id="cd03431">
    <property type="entry name" value="NUDIX_DNA_Glycosylase_C-MutY"/>
    <property type="match status" value="1"/>
</dbReference>
<dbReference type="InterPro" id="IPR003265">
    <property type="entry name" value="HhH-GPD_domain"/>
</dbReference>
<dbReference type="PANTHER" id="PTHR42944:SF1">
    <property type="entry name" value="ADENINE DNA GLYCOSYLASE"/>
    <property type="match status" value="1"/>
</dbReference>
<dbReference type="GO" id="GO:0006284">
    <property type="term" value="P:base-excision repair"/>
    <property type="evidence" value="ECO:0007669"/>
    <property type="project" value="UniProtKB-UniRule"/>
</dbReference>
<evidence type="ECO:0000256" key="2">
    <source>
        <dbReference type="ARBA" id="ARBA00004123"/>
    </source>
</evidence>
<dbReference type="InterPro" id="IPR029119">
    <property type="entry name" value="MutY_C"/>
</dbReference>
<feature type="region of interest" description="Disordered" evidence="17">
    <location>
        <begin position="37"/>
        <end position="58"/>
    </location>
</feature>
<comment type="cofactor">
    <cofactor evidence="16">
        <name>[4Fe-4S] cluster</name>
        <dbReference type="ChEBI" id="CHEBI:49883"/>
    </cofactor>
    <text evidence="16">Binds 1 [4Fe-4S] cluster.</text>
</comment>
<evidence type="ECO:0000256" key="12">
    <source>
        <dbReference type="ARBA" id="ARBA00023204"/>
    </source>
</evidence>
<comment type="function">
    <text evidence="16">Adenine glycosylase active on G-A mispairs.</text>
</comment>
<proteinExistence type="inferred from homology"/>
<evidence type="ECO:0000256" key="11">
    <source>
        <dbReference type="ARBA" id="ARBA00023014"/>
    </source>
</evidence>
<dbReference type="InterPro" id="IPR011257">
    <property type="entry name" value="DNA_glycosylase"/>
</dbReference>
<dbReference type="InterPro" id="IPR023170">
    <property type="entry name" value="HhH_base_excis_C"/>
</dbReference>
<evidence type="ECO:0000313" key="20">
    <source>
        <dbReference type="Proteomes" id="UP001604277"/>
    </source>
</evidence>
<dbReference type="Gene3D" id="1.10.1670.10">
    <property type="entry name" value="Helix-hairpin-Helix base-excision DNA repair enzymes (C-terminal)"/>
    <property type="match status" value="1"/>
</dbReference>
<keyword evidence="6" id="KW-0004">4Fe-4S</keyword>
<comment type="similarity">
    <text evidence="3 16">Belongs to the Nth/MutY family.</text>
</comment>
<comment type="catalytic activity">
    <reaction evidence="1 16">
        <text>Hydrolyzes free adenine bases from 7,8-dihydro-8-oxoguanine:adenine mismatched double-stranded DNA, leaving an apurinic site.</text>
        <dbReference type="EC" id="3.2.2.31"/>
    </reaction>
</comment>